<dbReference type="AlphaFoldDB" id="A0A1W1I6A9"/>
<evidence type="ECO:0000313" key="3">
    <source>
        <dbReference type="Proteomes" id="UP000192042"/>
    </source>
</evidence>
<dbReference type="KEGG" id="nja:NSJP_2309"/>
<evidence type="ECO:0000313" key="2">
    <source>
        <dbReference type="EMBL" id="SLM48481.1"/>
    </source>
</evidence>
<name>A0A1W1I6A9_9BACT</name>
<organism evidence="2 3">
    <name type="scientific">Nitrospira japonica</name>
    <dbReference type="NCBI Taxonomy" id="1325564"/>
    <lineage>
        <taxon>Bacteria</taxon>
        <taxon>Pseudomonadati</taxon>
        <taxon>Nitrospirota</taxon>
        <taxon>Nitrospiria</taxon>
        <taxon>Nitrospirales</taxon>
        <taxon>Nitrospiraceae</taxon>
        <taxon>Nitrospira</taxon>
    </lineage>
</organism>
<dbReference type="EMBL" id="LT828648">
    <property type="protein sequence ID" value="SLM48481.1"/>
    <property type="molecule type" value="Genomic_DNA"/>
</dbReference>
<gene>
    <name evidence="2" type="ORF">NSJP_2309</name>
</gene>
<accession>A0A1W1I6A9</accession>
<keyword evidence="3" id="KW-1185">Reference proteome</keyword>
<reference evidence="2 3" key="1">
    <citation type="submission" date="2017-03" db="EMBL/GenBank/DDBJ databases">
        <authorList>
            <person name="Afonso C.L."/>
            <person name="Miller P.J."/>
            <person name="Scott M.A."/>
            <person name="Spackman E."/>
            <person name="Goraichik I."/>
            <person name="Dimitrov K.M."/>
            <person name="Suarez D.L."/>
            <person name="Swayne D.E."/>
        </authorList>
    </citation>
    <scope>NUCLEOTIDE SEQUENCE [LARGE SCALE GENOMIC DNA]</scope>
    <source>
        <strain evidence="2">Genome sequencing of Nitrospira japonica strain NJ11</strain>
    </source>
</reference>
<dbReference type="InterPro" id="IPR025641">
    <property type="entry name" value="DUF4340"/>
</dbReference>
<proteinExistence type="predicted"/>
<protein>
    <recommendedName>
        <fullName evidence="1">DUF4340 domain-containing protein</fullName>
    </recommendedName>
</protein>
<dbReference type="RefSeq" id="WP_155970097.1">
    <property type="nucleotide sequence ID" value="NZ_LT828648.1"/>
</dbReference>
<dbReference type="STRING" id="1325564.NSJP_2309"/>
<sequence length="458" mass="50579">MRYWPTLLMALVLGGLGLYLYLVEFPAKETEERQTVEKRKVLLLDQQALTGLAIKTDQSELVFGRTGEKGWTITSPLQTDADQREVQSLIRALVTGSVHRIVEENPTTLSPFGLDSPVTTITITTGAAKETLSIGDSGPLSSTLYVLRESDHALLLTDMAPKDFVNKNLMTFRRKDILRIAKGDVDRIRLTYPTTEIVLYNVNEKPKPKWKIRYPIEAEADLNEVRMLLFRLEDLKALGIIDPGPERDTLAKTLHAPKVKVTIHAADGDQTVKLYQPDPSSGEAIAETTSDAPLYRINPTAIRDLTKELFNLQDKRLLGVDAPDIAMLSVKTATEQYVLINQSGEWVLEDRPADKVNQQTADLFVSRVVNVPAEERVMKQSGPLAPYGLVSPAAEFVATGRDGKLAGKLSLGSQSNGLAYAMGHRLQGIYQIRADLLKQIPSKKELLGSAKEGESSVH</sequence>
<feature type="domain" description="DUF4340" evidence="1">
    <location>
        <begin position="71"/>
        <end position="245"/>
    </location>
</feature>
<dbReference type="Proteomes" id="UP000192042">
    <property type="component" value="Chromosome I"/>
</dbReference>
<evidence type="ECO:0000259" key="1">
    <source>
        <dbReference type="Pfam" id="PF14238"/>
    </source>
</evidence>
<dbReference type="OrthoDB" id="9768990at2"/>
<dbReference type="Pfam" id="PF14238">
    <property type="entry name" value="DUF4340"/>
    <property type="match status" value="1"/>
</dbReference>